<evidence type="ECO:0000256" key="1">
    <source>
        <dbReference type="SAM" id="MobiDB-lite"/>
    </source>
</evidence>
<dbReference type="EMBL" id="KV722485">
    <property type="protein sequence ID" value="OCH87446.1"/>
    <property type="molecule type" value="Genomic_DNA"/>
</dbReference>
<proteinExistence type="predicted"/>
<protein>
    <submittedName>
        <fullName evidence="2">Uncharacterized protein</fullName>
    </submittedName>
</protein>
<evidence type="ECO:0000313" key="3">
    <source>
        <dbReference type="Proteomes" id="UP000250043"/>
    </source>
</evidence>
<name>A0A8E2DHY0_9APHY</name>
<evidence type="ECO:0000313" key="2">
    <source>
        <dbReference type="EMBL" id="OCH87446.1"/>
    </source>
</evidence>
<keyword evidence="3" id="KW-1185">Reference proteome</keyword>
<feature type="region of interest" description="Disordered" evidence="1">
    <location>
        <begin position="103"/>
        <end position="134"/>
    </location>
</feature>
<gene>
    <name evidence="2" type="ORF">OBBRIDRAFT_156019</name>
</gene>
<accession>A0A8E2DHY0</accession>
<reference evidence="2 3" key="1">
    <citation type="submission" date="2016-07" db="EMBL/GenBank/DDBJ databases">
        <title>Draft genome of the white-rot fungus Obba rivulosa 3A-2.</title>
        <authorList>
            <consortium name="DOE Joint Genome Institute"/>
            <person name="Miettinen O."/>
            <person name="Riley R."/>
            <person name="Acob R."/>
            <person name="Barry K."/>
            <person name="Cullen D."/>
            <person name="De Vries R."/>
            <person name="Hainaut M."/>
            <person name="Hatakka A."/>
            <person name="Henrissat B."/>
            <person name="Hilden K."/>
            <person name="Kuo R."/>
            <person name="Labutti K."/>
            <person name="Lipzen A."/>
            <person name="Makela M.R."/>
            <person name="Sandor L."/>
            <person name="Spatafora J.W."/>
            <person name="Grigoriev I.V."/>
            <person name="Hibbett D.S."/>
        </authorList>
    </citation>
    <scope>NUCLEOTIDE SEQUENCE [LARGE SCALE GENOMIC DNA]</scope>
    <source>
        <strain evidence="2 3">3A-2</strain>
    </source>
</reference>
<dbReference type="Proteomes" id="UP000250043">
    <property type="component" value="Unassembled WGS sequence"/>
</dbReference>
<organism evidence="2 3">
    <name type="scientific">Obba rivulosa</name>
    <dbReference type="NCBI Taxonomy" id="1052685"/>
    <lineage>
        <taxon>Eukaryota</taxon>
        <taxon>Fungi</taxon>
        <taxon>Dikarya</taxon>
        <taxon>Basidiomycota</taxon>
        <taxon>Agaricomycotina</taxon>
        <taxon>Agaricomycetes</taxon>
        <taxon>Polyporales</taxon>
        <taxon>Gelatoporiaceae</taxon>
        <taxon>Obba</taxon>
    </lineage>
</organism>
<sequence length="204" mass="21299">MRIARADVIIATRARGATHTRRGGRGAKANCAARLSRTGWLCGWGGRRGHGEGGSAPGAMLRRHAHTRPQGFLARAGTVTGRRFRRVANSTRPLQARPVAGASRLGGAGQLGERGDAKATGYVRRGRSEGRTRRHVRARLASSAEGLCGACLTVRTAAVGGAGCERGGVRTARSNGMLGSASKSGEGGGCMRSVTRLVIRQTYQ</sequence>
<dbReference type="AlphaFoldDB" id="A0A8E2DHY0"/>